<dbReference type="Pfam" id="PF17865">
    <property type="entry name" value="AAA_lid_5"/>
    <property type="match status" value="1"/>
</dbReference>
<dbReference type="InterPro" id="IPR048617">
    <property type="entry name" value="MDN1_AAA_lid_4"/>
</dbReference>
<feature type="compositionally biased region" description="Acidic residues" evidence="10">
    <location>
        <begin position="4199"/>
        <end position="4216"/>
    </location>
</feature>
<dbReference type="Pfam" id="PF21108">
    <property type="entry name" value="MDN1_4th"/>
    <property type="match status" value="1"/>
</dbReference>
<comment type="caution">
    <text evidence="12">The sequence shown here is derived from an EMBL/GenBank/DDBJ whole genome shotgun (WGS) entry which is preliminary data.</text>
</comment>
<keyword evidence="7 9" id="KW-0143">Chaperone</keyword>
<feature type="domain" description="VWFA" evidence="11">
    <location>
        <begin position="4792"/>
        <end position="4988"/>
    </location>
</feature>
<feature type="region of interest" description="Disordered" evidence="10">
    <location>
        <begin position="4944"/>
        <end position="4963"/>
    </location>
</feature>
<feature type="compositionally biased region" description="Acidic residues" evidence="10">
    <location>
        <begin position="4626"/>
        <end position="4636"/>
    </location>
</feature>
<evidence type="ECO:0000256" key="10">
    <source>
        <dbReference type="SAM" id="MobiDB-lite"/>
    </source>
</evidence>
<dbReference type="PANTHER" id="PTHR48103:SF2">
    <property type="entry name" value="MIDASIN"/>
    <property type="match status" value="1"/>
</dbReference>
<evidence type="ECO:0000256" key="1">
    <source>
        <dbReference type="ARBA" id="ARBA00004604"/>
    </source>
</evidence>
<evidence type="ECO:0000256" key="3">
    <source>
        <dbReference type="ARBA" id="ARBA00007188"/>
    </source>
</evidence>
<keyword evidence="13" id="KW-1185">Reference proteome</keyword>
<dbReference type="Pfam" id="PF07728">
    <property type="entry name" value="AAA_5"/>
    <property type="match status" value="9"/>
</dbReference>
<comment type="subcellular location">
    <subcellularLocation>
        <location evidence="1">Nucleus</location>
        <location evidence="1">Nucleolus</location>
    </subcellularLocation>
    <subcellularLocation>
        <location evidence="2">Nucleus</location>
        <location evidence="2">Nucleoplasm</location>
    </subcellularLocation>
</comment>
<evidence type="ECO:0000259" key="11">
    <source>
        <dbReference type="PROSITE" id="PS50234"/>
    </source>
</evidence>
<feature type="compositionally biased region" description="Basic and acidic residues" evidence="10">
    <location>
        <begin position="4545"/>
        <end position="4585"/>
    </location>
</feature>
<keyword evidence="6 9" id="KW-0067">ATP-binding</keyword>
<feature type="region of interest" description="Disordered" evidence="10">
    <location>
        <begin position="4142"/>
        <end position="4175"/>
    </location>
</feature>
<dbReference type="SUPFAM" id="SSF53300">
    <property type="entry name" value="vWA-like"/>
    <property type="match status" value="1"/>
</dbReference>
<dbReference type="Proteomes" id="UP001391051">
    <property type="component" value="Unassembled WGS sequence"/>
</dbReference>
<evidence type="ECO:0000256" key="8">
    <source>
        <dbReference type="ARBA" id="ARBA00023242"/>
    </source>
</evidence>
<reference evidence="12 13" key="1">
    <citation type="submission" date="2023-01" db="EMBL/GenBank/DDBJ databases">
        <title>Analysis of 21 Apiospora genomes using comparative genomics revels a genus with tremendous synthesis potential of carbohydrate active enzymes and secondary metabolites.</title>
        <authorList>
            <person name="Sorensen T."/>
        </authorList>
    </citation>
    <scope>NUCLEOTIDE SEQUENCE [LARGE SCALE GENOMIC DNA]</scope>
    <source>
        <strain evidence="12 13">CBS 24483</strain>
    </source>
</reference>
<dbReference type="RefSeq" id="XP_066705892.1">
    <property type="nucleotide sequence ID" value="XM_066836999.1"/>
</dbReference>
<feature type="compositionally biased region" description="Polar residues" evidence="10">
    <location>
        <begin position="4694"/>
        <end position="4708"/>
    </location>
</feature>
<evidence type="ECO:0000313" key="13">
    <source>
        <dbReference type="Proteomes" id="UP001391051"/>
    </source>
</evidence>
<feature type="compositionally biased region" description="Acidic residues" evidence="10">
    <location>
        <begin position="4304"/>
        <end position="4329"/>
    </location>
</feature>
<feature type="compositionally biased region" description="Acidic residues" evidence="10">
    <location>
        <begin position="4683"/>
        <end position="4693"/>
    </location>
</feature>
<evidence type="ECO:0000256" key="2">
    <source>
        <dbReference type="ARBA" id="ARBA00004642"/>
    </source>
</evidence>
<dbReference type="InterPro" id="IPR027417">
    <property type="entry name" value="P-loop_NTPase"/>
</dbReference>
<dbReference type="InterPro" id="IPR011704">
    <property type="entry name" value="ATPase_dyneun-rel_AAA"/>
</dbReference>
<dbReference type="InterPro" id="IPR040848">
    <property type="entry name" value="AAA_lid_7"/>
</dbReference>
<evidence type="ECO:0000313" key="12">
    <source>
        <dbReference type="EMBL" id="KAK7966500.1"/>
    </source>
</evidence>
<gene>
    <name evidence="12" type="ORF">PG986_000777</name>
</gene>
<feature type="compositionally biased region" description="Low complexity" evidence="10">
    <location>
        <begin position="4945"/>
        <end position="4958"/>
    </location>
</feature>
<name>A0ABR1QV09_9PEZI</name>
<evidence type="ECO:0000256" key="6">
    <source>
        <dbReference type="ARBA" id="ARBA00022840"/>
    </source>
</evidence>
<evidence type="ECO:0000256" key="5">
    <source>
        <dbReference type="ARBA" id="ARBA00022741"/>
    </source>
</evidence>
<feature type="compositionally biased region" description="Basic and acidic residues" evidence="10">
    <location>
        <begin position="4273"/>
        <end position="4303"/>
    </location>
</feature>
<sequence length="5030" mass="560973">MATIDVSSSRAYLLSDEQLMTHLPPEILQVIRSHDPTNFLDAVAATALIPQFTSQVFVYFEEVFADICARWVLKPRIEGQEDRIINAFARILPFAPYLSVFLEQYLSETSVAPTEAGSRPFRVNSLNLPSINQAPASTLSPALIAVWRLLNFDKKAYRQIVEPSWMQTLFTHPEPSVRYLAIRNFCILMSASDSRLEVLIQKHIQRVETGSDGTNTPAKQMPLIDDFDGQKLDLTFLSLCEKQRAREIENLRRELKEIPDNQSDRFPPLNLTPLVVRYGATLLPRPQGPPQTSSSLVLTETTKANLECLTRSLQEFGPVMLHGLAGAGKTSAVHELARELGMESSMVTLHLNEQTDAKMLIGLYSTDSKPGSFSWRPGVLTTAVREGRWVLIEDLDRAPNEVMSTLLPLVERGELLIPSRGETIRAPSGFRLFATVRTTKGMHGQESLPTLLGQRFWHSVAIRMAQPAELQEIILGTYPLLRLYAPMIISVYNRLCTLPSRASGGGRTVADRPVTPRDLLKWCRRLSQLLVASGCRTGKEAISDETKYSMFMEAADCFCGSIPSLEAKAAIVNSIAEEMHVAPQMREHYVQAHIPQFEETPRDIRVGRVSLNKRPRANRITKAKKTFANTNHAKRVLEQIAVAVKLREPTLLVGETGIGKTTVVQQLADLLGHKLVAVNLSQQSEVGDLLGGFKPVNVRTLAVPLKEEFEDLFATTGISATKNQKYLEQIGKFIAKGQWPKVLKLWREAPKMFSKILAELQSRSAQANDDPPAEDGPVAKRRKTESKLQSLLNLQPRWDAFSRALDQFAIQISGGSGTFAFAFVEGNIVKAARNGDWVLLDEINLASPDTLESIADLLASGPNDEPSLLLSETGEIERVVAHPEFRIFGAMNPATDIGKRDLPLGLRSRFTELYVSSPDKDLKDLLTIIKAYLRSTSSKDEQAADDIARLYLKTKALADEKRLVDGANEVPHFSLRTLTRVLTYVNDIAPMYGLRRALYEGFSMGFLTLLSKESEDILVPEIRLHLLEKRGNPKALLSQQPKHPGDGRQYVRFQNKNKDRHYWLLQGEEVQRERDDYIITPSVERNLLNLVRATSTRRFPVLIQGPTSAGKTSMIEFLANYSGNKFVRINNHEHTDLQEYLGTYVSGADGKLHFQEGLLVQALRQGHWIVLDELNLAPTDVLEALNRLLDDNRELLIPETQEVVRPHENFMLFATQNPPGLYGGRKVLSRAFRNRFLELHYDDIPEDELETILQKRSVHTAPSDCKRIVQVYKELSRLRQTNRLFENKDSFATLRDLFRWALRGANTRVPTLPGSTPREEMANQGFMLLAERVRNEEERAAVKDVIETVFHNNKNSDGTLKKDKPSIEPQLLYSARRSPYLTQLQSVDNAQGVVWTQAMRRLYVLVAQALSNNEPVLLVGETGCGKTTVCQLLAEALGKELHIVNAHQNTETGDLIGSQRPVRNRGAIADTLRQDLVQVFQSLELEVRDDLDELLQHYHALEINQLGRIPEEMRQKIEAAEIKSKALFEWADGSLVHAMRSGQYFLLDEISLADDSVLERLNSVLEPSRTLLLAEKGIDNSFVEATDGFQFFATMNPGGDFGKKELSPALRNRFTEIWVPGLSADEDVLQIVSSKLKPKLQHFAKSIVKFSYWFGQQFRSTSTAAFSIRDILVWARFINESAHVKPVNAVIHGAATVFIDTLGANPSALIAMDPKSMDGQRQQCLDKLTELLGCDATKIYRAPLELSIEAGKLTIGEFSIARAADDDFETGFALHAPTTKLNAMRVIRALQVQKPILLEGSPGVGKTTLVGALARACGQPLTRINLSDQTDLMDLFGTDVPVEGAEAGHFAWRDAPFLRAMQSGEWVLLDEMNLASQSVLEGLNACLDHRGEVYISELDQTFKRHPNFRLFAAQNPHHQGGGRKGLPSSFVNRFIVVYADVFTETDLLMIAQHNFPNVPVETVQNLISFISSLDEEVVVRRSFGASGAPWEFNLRDTLRWLQLLTSQDPLLATAKVDDFLDIVIRQRFRGVHDRQFVNKLFTNAFQSAPKDHQLYHNRSSTIMQTGLALLHRDPLVQLSAPPCIDEVVRLHEIESILICIKQNLPCILAGPSGSGKSTLLQHVASLVGKPLVVFPMNADIDAMDLVGGFEQHDPLREVNQTLKELEEVVRQSVLTTVPQASPRAAVDLLNALESRDERADASQYLTSKLQGLRSQIQSGTQLADLTNKAHSLLSKENGIRDPTFEWLDGIIVKALQKGEWLVLDNANLCSASVLDRLNSLLEPNGFLIINEHCGPNGEPRIIEPHPDFRVFLTMDPRYGELSRAMRNRAIEIYLDHADVSTPAYVHRIAHVESNLRRFEALDSAVLLDASEDSLPFGHIAADSLSQADMAIYEQYRAVAKTKILPRDSAVASSYSESIHTTYDHSLEPLEQFLASDSLVKAELNAAIQKMHGSLNESISMGFGSVQPRHPLQNSTIVPLLQGSDMGLPTWLGVCYEVSLSLIKAQKYLRDQAAQAQGRQPSLLNRLQRSSLSGSIAAVSKDSTINAYKFLDGTLQAFETFLCGQVTNPGPWQQRAHVLSGMMLYWWRTFHLLSAQTATFEKFDEARFQAHLGQGADTLAKYISQTQDSVMHELLTYLVRGLNESFVTGFKLSTGLSMELLWKAYRPMAITNANTSEMVQRIEALAPKFDKVKWNTRATAKNLSQIMTSLVQVYGIVRNDEPNCGDLIESLDTEIEKLAAQVDEKEYIPPNLTKEFEYLRQLVVLESLAAQKALPTVDEMVALSDLPILVQMRLQSATPTSKPLQLIGYLMGTKASRPIAEDKQFDLAHPWTESLSTNIASKLANIDSATLQSLAMLEAELPVLAKQISKYSESVTSDSLDKLGDVLLMLMRSAVTTLGPEFAAAFGTLQRELTEELKEAQVGFDEKGLHYESPRSMQIYGDNGHLPQMVSQHFVPSLVSLFAAKREDRTKRALLANAWLQFSLALVKLYIPDKMYDPQLRPLVDLESYEEHVSGLDAQLSSVKRFGVFFTGQPNNLRRELIEDEIRVLGDKPALSETIYRLPWSEDQTSEHRAIQGEFNGVLKAVLRADVLSALSEHCFGSEVATQQLQVIRQNVAQIVARLTLPKSNHYEDLGMPATNILHCLDIGLSLGEGAALVGNSTASASKSLSQCVPFMNGTLAAFSKGVSKPKGMDLLKYAATCVAVEGPGALSPSLRDAVFEAVHFFYGQWSLKLEADRKAEEAKRSLYRFKGSFEDEEAADQAAFDEMFPTFDADSELNGEAKPAPVRDARSLAIELAKLHRDIFLTPLAPTESIKSLWDSALRQASKDQALDLTDRTLLSPAIQVLHDKMSDYNANDTSASYNFYTSENLPEARRLVTLVNDTRARFRQLQKDEEIGHLQPLQDVVQACDDVLEQVHSMPLAKLITPVERLHGFVYEWQNGGWASKVHGVPVLYDRLTDLLISWRRLELSTWGKLFDMEFQKCENDANSWWFVAYQAVIAGPLEMVEAGSDLQQHAANLLKTLESYFATAELGQFSSRLSLLKQLQRQVALLVEDWPAMSVVNRAVQNFIAYYARFERSVQETIKSGKAPIEKQMKDVLLLASWKDTNITALRESARKSHHKLFRVVKKFRDVLCQPMRTIIDTGLPDETIQNLENGQVALMTAEVDDKALAFCQERVPKWASDHKRVANARRTVEIMTKLGSSPSSSVDVASELDSFLSELESSAAQLRKETPAFLTEENTRLVKHLKTRKRKLFAGVLSDLREMGFHFNLGTDALAKQDSTSMILSKLEPYTGEGSSSAEYYFHKLLDLMPRVRAASQTHSEDLTGAEVSRSTGFVEGMLHVILAQRTTLATTYQRLDKLASTVQQVESIVTLDKSRLQKQSKTTNVSTAATWGAEILDVAIQLVQIHAKFGDIDNSQIVDKLKSWRAALATTTAAKTENPLPQYLLSDADLKTEHAVANCLDEIKQNMVELGNARPDLAFIFEQVQLWTDVDEQPVQIPDKMQSLEKHLLPAVKSLIDSMLVAVEQFTKAVAKIPTSTEESAWLTTSDEAMMASLKSLHMDKIQTILDRTLSVLLQLNLEDGHVNQLTKSLLAAAYPIVKQYSTICQHAVTNYGKLNHSTSHIAYSLSKHFVQLSGQGFCTPQEQSDEKSEGAGKMESGTGLGEGEGAEDISKDIQPDEDLSELAQEKNQEPKQEEIEDEKDAVDMADGELEGEMGSVAGEDDDEKGSQSGDDDEDDEMDEETGDVDDLDPNTVDEKMWDGEKEDDAEKEQEGDNKNGKQKKDEQEAADDKPDKDKKQAEEDGGEGEQDAEEEEELGAEQDEDVQYEEPNRQDQNVEEQDALALPDDMDLDGKDEDDMSSISDEDLDDLSDVEEKDADEKAEDKAEDSDMGSENGDAADNTAPADEQKEDEDAAEKSEDDDAEGEADQEMGENPEEEQPEEREDNEKPSYDQANPNTDNVAPSDVINGGQDQDANQTDDQDTSQDNTAQRESGEMGESAADQDTSTGDKGSIAKSQEQPAQSEGDDLQDSAVDQPFKALGDALEKWHRQQREIKQAQAEEFKDIAEKNNDEMAPKEFQHLQNDEMAADTQAIGTTTEEESRPFDDTMAIDDEIEDPDSRVMPEDEEQAADDANDADKMDTSEPLEAQDKSESQREEGRTGVSTRKGAYDREVTPPMDGADREDQDEESLDETSVQLSSTYITEPTSDLRDFDEAMKQWTDFQAKTNPLSLALTSQLRLILTPSQSTKLSGSYRTGKRLNIKRIIPYIASSYKRDKIWMRRAIPTKRSYQILLCVDDSKSMGESASGQLALESFVMVSRALTLLEVGQVGVLGFGGNTFMAHDFTEPFASHDAGAKVLQRFSFQQDHTDIRGLVRDTIARFRAARLQNPGRGGEDLWQLALILSDGLTPSQEHDEIRRLLREAMEERIMIVFIIMDDARSKSKPQSQQQQQQQQQPGAVAQNKVSSGGVLNLRSVKWVKDELGNTVGIKTEAFLDTFPFQYYLIVHDLQDLPAALAGLLRSWFAEVNA</sequence>
<dbReference type="InterPro" id="IPR012099">
    <property type="entry name" value="Midasin"/>
</dbReference>
<dbReference type="EMBL" id="JAQQWE010000001">
    <property type="protein sequence ID" value="KAK7966500.1"/>
    <property type="molecule type" value="Genomic_DNA"/>
</dbReference>
<dbReference type="InterPro" id="IPR003593">
    <property type="entry name" value="AAA+_ATPase"/>
</dbReference>
<comment type="function">
    <text evidence="9">Nuclear chaperone required for maturation and nuclear export of pre-60S ribosome subunits.</text>
</comment>
<dbReference type="InterPro" id="IPR036465">
    <property type="entry name" value="vWFA_dom_sf"/>
</dbReference>
<dbReference type="PROSITE" id="PS50234">
    <property type="entry name" value="VWFA"/>
    <property type="match status" value="1"/>
</dbReference>
<feature type="compositionally biased region" description="Acidic residues" evidence="10">
    <location>
        <begin position="4223"/>
        <end position="4253"/>
    </location>
</feature>
<dbReference type="PIRSF" id="PIRSF010340">
    <property type="entry name" value="Midasin"/>
    <property type="match status" value="1"/>
</dbReference>
<feature type="compositionally biased region" description="Acidic residues" evidence="10">
    <location>
        <begin position="4338"/>
        <end position="4379"/>
    </location>
</feature>
<dbReference type="Pfam" id="PF17867">
    <property type="entry name" value="AAA_lid_7"/>
    <property type="match status" value="3"/>
</dbReference>
<feature type="compositionally biased region" description="Polar residues" evidence="10">
    <location>
        <begin position="4454"/>
        <end position="4463"/>
    </location>
</feature>
<feature type="region of interest" description="Disordered" evidence="10">
    <location>
        <begin position="763"/>
        <end position="784"/>
    </location>
</feature>
<protein>
    <recommendedName>
        <fullName evidence="4 9">Midasin</fullName>
    </recommendedName>
</protein>
<comment type="similarity">
    <text evidence="3 9">Belongs to the midasin family.</text>
</comment>
<feature type="region of interest" description="Disordered" evidence="10">
    <location>
        <begin position="4187"/>
        <end position="4708"/>
    </location>
</feature>
<evidence type="ECO:0000256" key="7">
    <source>
        <dbReference type="ARBA" id="ARBA00023186"/>
    </source>
</evidence>
<organism evidence="12 13">
    <name type="scientific">Apiospora aurea</name>
    <dbReference type="NCBI Taxonomy" id="335848"/>
    <lineage>
        <taxon>Eukaryota</taxon>
        <taxon>Fungi</taxon>
        <taxon>Dikarya</taxon>
        <taxon>Ascomycota</taxon>
        <taxon>Pezizomycotina</taxon>
        <taxon>Sordariomycetes</taxon>
        <taxon>Xylariomycetidae</taxon>
        <taxon>Amphisphaeriales</taxon>
        <taxon>Apiosporaceae</taxon>
        <taxon>Apiospora</taxon>
    </lineage>
</organism>
<feature type="compositionally biased region" description="Basic and acidic residues" evidence="10">
    <location>
        <begin position="4637"/>
        <end position="4661"/>
    </location>
</feature>
<dbReference type="SMART" id="SM00382">
    <property type="entry name" value="AAA"/>
    <property type="match status" value="6"/>
</dbReference>
<dbReference type="Gene3D" id="3.40.50.300">
    <property type="entry name" value="P-loop containing nucleotide triphosphate hydrolases"/>
    <property type="match status" value="6"/>
</dbReference>
<accession>A0ABR1QV09</accession>
<dbReference type="CDD" id="cd00009">
    <property type="entry name" value="AAA"/>
    <property type="match status" value="3"/>
</dbReference>
<dbReference type="InterPro" id="IPR002035">
    <property type="entry name" value="VWF_A"/>
</dbReference>
<dbReference type="GeneID" id="92070061"/>
<evidence type="ECO:0000256" key="4">
    <source>
        <dbReference type="ARBA" id="ARBA00017143"/>
    </source>
</evidence>
<keyword evidence="8 9" id="KW-0539">Nucleus</keyword>
<evidence type="ECO:0000256" key="9">
    <source>
        <dbReference type="PIRNR" id="PIRNR010340"/>
    </source>
</evidence>
<dbReference type="PANTHER" id="PTHR48103">
    <property type="entry name" value="MIDASIN-RELATED"/>
    <property type="match status" value="1"/>
</dbReference>
<proteinExistence type="inferred from homology"/>
<feature type="compositionally biased region" description="Basic and acidic residues" evidence="10">
    <location>
        <begin position="4188"/>
        <end position="4198"/>
    </location>
</feature>
<feature type="compositionally biased region" description="Polar residues" evidence="10">
    <location>
        <begin position="4504"/>
        <end position="4524"/>
    </location>
</feature>
<dbReference type="SUPFAM" id="SSF52540">
    <property type="entry name" value="P-loop containing nucleoside triphosphate hydrolases"/>
    <property type="match status" value="6"/>
</dbReference>
<keyword evidence="5 9" id="KW-0547">Nucleotide-binding</keyword>
<dbReference type="InterPro" id="IPR041190">
    <property type="entry name" value="Midasin_AAA_lid_5"/>
</dbReference>
<feature type="compositionally biased region" description="Acidic residues" evidence="10">
    <location>
        <begin position="4410"/>
        <end position="4446"/>
    </location>
</feature>